<evidence type="ECO:0000313" key="4">
    <source>
        <dbReference type="Proteomes" id="UP000254088"/>
    </source>
</evidence>
<organism evidence="1 3">
    <name type="scientific">Escherichia coli</name>
    <dbReference type="NCBI Taxonomy" id="562"/>
    <lineage>
        <taxon>Bacteria</taxon>
        <taxon>Pseudomonadati</taxon>
        <taxon>Pseudomonadota</taxon>
        <taxon>Gammaproteobacteria</taxon>
        <taxon>Enterobacterales</taxon>
        <taxon>Enterobacteriaceae</taxon>
        <taxon>Escherichia</taxon>
    </lineage>
</organism>
<reference evidence="2 4" key="2">
    <citation type="submission" date="2018-06" db="EMBL/GenBank/DDBJ databases">
        <authorList>
            <consortium name="Pathogen Informatics"/>
            <person name="Doyle S."/>
        </authorList>
    </citation>
    <scope>NUCLEOTIDE SEQUENCE [LARGE SCALE GENOMIC DNA]</scope>
    <source>
        <strain evidence="2 4">NCTC10429</strain>
    </source>
</reference>
<evidence type="ECO:0000313" key="2">
    <source>
        <dbReference type="EMBL" id="STM57440.1"/>
    </source>
</evidence>
<protein>
    <submittedName>
        <fullName evidence="1">Uncharacterized protein</fullName>
    </submittedName>
</protein>
<reference evidence="1 3" key="1">
    <citation type="journal article" date="2018" name="MBio">
        <title>Genomic Analysis of Hospital Plumbing Reveals Diverse Reservoir of Bacterial Plasmids Conferring Carbapenem Resistance.</title>
        <authorList>
            <consortium name="NISC Comparative Sequencing Program"/>
            <person name="Weingarten R.A."/>
            <person name="Johnson R.C."/>
            <person name="Conlan S."/>
            <person name="Ramsburg A.M."/>
            <person name="Dekker J.P."/>
            <person name="Lau A.F."/>
            <person name="Khil P."/>
            <person name="Odom R.T."/>
            <person name="Deming C."/>
            <person name="Park M."/>
            <person name="Thomas P.J."/>
            <person name="Henderson D.K."/>
            <person name="Palmore T.N."/>
            <person name="Segre J.A."/>
            <person name="Frank K.M."/>
        </authorList>
    </citation>
    <scope>NUCLEOTIDE SEQUENCE [LARGE SCALE GENOMIC DNA]</scope>
    <source>
        <strain evidence="1 3">ECONIH4</strain>
    </source>
</reference>
<evidence type="ECO:0000313" key="3">
    <source>
        <dbReference type="Proteomes" id="UP000239554"/>
    </source>
</evidence>
<accession>A0A2H9A3V4</accession>
<dbReference type="EMBL" id="UGEX01000002">
    <property type="protein sequence ID" value="STM57440.1"/>
    <property type="molecule type" value="Genomic_DNA"/>
</dbReference>
<evidence type="ECO:0000313" key="1">
    <source>
        <dbReference type="EMBL" id="AUY02409.1"/>
    </source>
</evidence>
<dbReference type="AlphaFoldDB" id="A0A2H9A3V4"/>
<proteinExistence type="predicted"/>
<dbReference type="EMBL" id="CP026399">
    <property type="protein sequence ID" value="AUY02409.1"/>
    <property type="molecule type" value="Genomic_DNA"/>
</dbReference>
<sequence length="70" mass="8140">MADYNSFVLEGIKIIFADNNKEFIKEICEPLINILCIEEYYSATGIYNYDDADVQTELLKNALRDYKIAH</sequence>
<name>A0A2H9A3V4_ECOLX</name>
<dbReference type="Proteomes" id="UP000254088">
    <property type="component" value="Unassembled WGS sequence"/>
</dbReference>
<dbReference type="RefSeq" id="WP_001460380.1">
    <property type="nucleotide sequence ID" value="NZ_BIDD01000010.1"/>
</dbReference>
<dbReference type="Proteomes" id="UP000239554">
    <property type="component" value="Chromosome"/>
</dbReference>
<gene>
    <name evidence="1" type="ORF">C3F40_11815</name>
    <name evidence="2" type="ORF">NCTC10429_04013</name>
</gene>